<evidence type="ECO:0000256" key="4">
    <source>
        <dbReference type="ARBA" id="ARBA00017063"/>
    </source>
</evidence>
<evidence type="ECO:0000313" key="9">
    <source>
        <dbReference type="Proteomes" id="UP001338125"/>
    </source>
</evidence>
<comment type="similarity">
    <text evidence="3">Belongs to the HRI1 family.</text>
</comment>
<sequence length="238" mass="27069">MGSISIRKYIQWLPKEASEPTSTLVLTSPERRYVDIRVLLPINEDDAQKILPLERLDWAIAGFSSSTARDDGQGGQIFHSNWRHWIDSRHKDAEAASDEGDNHPRPDGLTLEKGSMVNPATGRDTAYEELWYDPDPKITPPEEKVVSLVLMWEESEVRRGMVVRVGEYCQGFVRDGDELAAERWAWREGGGGWERVVKIGSERELPCAEVLNGTRALKLGDEILRGKESWKVVEIRWD</sequence>
<comment type="caution">
    <text evidence="8">The sequence shown here is derived from an EMBL/GenBank/DDBJ whole genome shotgun (WGS) entry which is preliminary data.</text>
</comment>
<evidence type="ECO:0000256" key="1">
    <source>
        <dbReference type="ARBA" id="ARBA00004123"/>
    </source>
</evidence>
<gene>
    <name evidence="8" type="ORF">PT974_10995</name>
</gene>
<reference evidence="8 9" key="1">
    <citation type="submission" date="2024-01" db="EMBL/GenBank/DDBJ databases">
        <title>Complete genome of Cladobotryum mycophilum ATHUM6906.</title>
        <authorList>
            <person name="Christinaki A.C."/>
            <person name="Myridakis A.I."/>
            <person name="Kouvelis V.N."/>
        </authorList>
    </citation>
    <scope>NUCLEOTIDE SEQUENCE [LARGE SCALE GENOMIC DNA]</scope>
    <source>
        <strain evidence="8 9">ATHUM6906</strain>
    </source>
</reference>
<name>A0ABR0SBK8_9HYPO</name>
<dbReference type="Pfam" id="PF16815">
    <property type="entry name" value="HRI1"/>
    <property type="match status" value="1"/>
</dbReference>
<comment type="subcellular location">
    <subcellularLocation>
        <location evidence="2">Cytoplasm</location>
    </subcellularLocation>
    <subcellularLocation>
        <location evidence="1">Nucleus</location>
    </subcellularLocation>
</comment>
<dbReference type="CDD" id="cd11692">
    <property type="entry name" value="HRI1_N_like"/>
    <property type="match status" value="1"/>
</dbReference>
<evidence type="ECO:0000256" key="2">
    <source>
        <dbReference type="ARBA" id="ARBA00004496"/>
    </source>
</evidence>
<evidence type="ECO:0000256" key="3">
    <source>
        <dbReference type="ARBA" id="ARBA00005229"/>
    </source>
</evidence>
<keyword evidence="6" id="KW-0539">Nucleus</keyword>
<evidence type="ECO:0000256" key="6">
    <source>
        <dbReference type="ARBA" id="ARBA00023242"/>
    </source>
</evidence>
<evidence type="ECO:0000256" key="7">
    <source>
        <dbReference type="SAM" id="MobiDB-lite"/>
    </source>
</evidence>
<keyword evidence="5" id="KW-0963">Cytoplasm</keyword>
<protein>
    <recommendedName>
        <fullName evidence="4">Protein HRI1</fullName>
    </recommendedName>
</protein>
<dbReference type="Gene3D" id="2.40.128.320">
    <property type="entry name" value="Protein HRI1, N-terminal domain"/>
    <property type="match status" value="1"/>
</dbReference>
<dbReference type="InterPro" id="IPR031818">
    <property type="entry name" value="Hri1"/>
</dbReference>
<dbReference type="InterPro" id="IPR038744">
    <property type="entry name" value="Hri1_N"/>
</dbReference>
<dbReference type="CDD" id="cd11693">
    <property type="entry name" value="HRI1_C_like"/>
    <property type="match status" value="1"/>
</dbReference>
<feature type="compositionally biased region" description="Basic and acidic residues" evidence="7">
    <location>
        <begin position="91"/>
        <end position="106"/>
    </location>
</feature>
<feature type="region of interest" description="Disordered" evidence="7">
    <location>
        <begin position="91"/>
        <end position="119"/>
    </location>
</feature>
<keyword evidence="9" id="KW-1185">Reference proteome</keyword>
<evidence type="ECO:0000313" key="8">
    <source>
        <dbReference type="EMBL" id="KAK5989473.1"/>
    </source>
</evidence>
<evidence type="ECO:0000256" key="5">
    <source>
        <dbReference type="ARBA" id="ARBA00022490"/>
    </source>
</evidence>
<organism evidence="8 9">
    <name type="scientific">Cladobotryum mycophilum</name>
    <dbReference type="NCBI Taxonomy" id="491253"/>
    <lineage>
        <taxon>Eukaryota</taxon>
        <taxon>Fungi</taxon>
        <taxon>Dikarya</taxon>
        <taxon>Ascomycota</taxon>
        <taxon>Pezizomycotina</taxon>
        <taxon>Sordariomycetes</taxon>
        <taxon>Hypocreomycetidae</taxon>
        <taxon>Hypocreales</taxon>
        <taxon>Hypocreaceae</taxon>
        <taxon>Cladobotryum</taxon>
    </lineage>
</organism>
<dbReference type="EMBL" id="JAVFKD010000015">
    <property type="protein sequence ID" value="KAK5989473.1"/>
    <property type="molecule type" value="Genomic_DNA"/>
</dbReference>
<accession>A0ABR0SBK8</accession>
<proteinExistence type="inferred from homology"/>
<dbReference type="InterPro" id="IPR043047">
    <property type="entry name" value="Hri1_N_sf"/>
</dbReference>
<dbReference type="Proteomes" id="UP001338125">
    <property type="component" value="Unassembled WGS sequence"/>
</dbReference>